<dbReference type="Pfam" id="PF00512">
    <property type="entry name" value="HisKA"/>
    <property type="match status" value="1"/>
</dbReference>
<comment type="catalytic activity">
    <reaction evidence="1">
        <text>ATP + protein L-histidine = ADP + protein N-phospho-L-histidine.</text>
        <dbReference type="EC" id="2.7.13.3"/>
    </reaction>
</comment>
<keyword evidence="10" id="KW-0812">Transmembrane</keyword>
<dbReference type="Pfam" id="PF02518">
    <property type="entry name" value="HATPase_c"/>
    <property type="match status" value="1"/>
</dbReference>
<dbReference type="InterPro" id="IPR003661">
    <property type="entry name" value="HisK_dim/P_dom"/>
</dbReference>
<gene>
    <name evidence="13" type="ORF">FHS50_000162</name>
</gene>
<evidence type="ECO:0000256" key="6">
    <source>
        <dbReference type="ARBA" id="ARBA00022679"/>
    </source>
</evidence>
<accession>A0A839YVA1</accession>
<dbReference type="InterPro" id="IPR003660">
    <property type="entry name" value="HAMP_dom"/>
</dbReference>
<dbReference type="PROSITE" id="PS50109">
    <property type="entry name" value="HIS_KIN"/>
    <property type="match status" value="1"/>
</dbReference>
<sequence length="430" mass="46124">MKRLSLAAQVALIVAAAILIAQAVNFAIALDNRRGQLVNDAAIPAAQRLVVIADSPAMIDRLEERRRPGRRRVRVGSENPVPDDAMRLPLAERIVADTFANNGVNVRQVVAGSVDGRRGHRTMILVAVQLEDGRWLSARGPGPRPMGPLIVLLAAQSLLIGLIVLIPTLLLLRKVGGSLQRLARRAEAFDGLHAREPMDESGPSDVRRLIAATNAMQERISAMMREKDVMLGAIGHDLRTPLTALRLEAETVEDGERRLALVAQIEELHARFEQILEFARLGSVAGPLEPVEVAPLLAALAEKHDGQVKLGAIEALVVRAQSGPLRRAIENLIDNALRHGGDAELWARGEGGNAIIAVRDHGPGIPPDRRELALQPFGRLDPSRSRQSGGHGLGLAIVAAIARAQGGRLELADPADGAGLEARIVLDRLS</sequence>
<evidence type="ECO:0000313" key="13">
    <source>
        <dbReference type="EMBL" id="MBB3763139.1"/>
    </source>
</evidence>
<dbReference type="SMART" id="SM00388">
    <property type="entry name" value="HisKA"/>
    <property type="match status" value="1"/>
</dbReference>
<keyword evidence="10" id="KW-1133">Transmembrane helix</keyword>
<dbReference type="RefSeq" id="WP_183932459.1">
    <property type="nucleotide sequence ID" value="NZ_JACICF010000001.1"/>
</dbReference>
<keyword evidence="7" id="KW-0547">Nucleotide-binding</keyword>
<dbReference type="InterPro" id="IPR004358">
    <property type="entry name" value="Sig_transdc_His_kin-like_C"/>
</dbReference>
<proteinExistence type="predicted"/>
<dbReference type="AlphaFoldDB" id="A0A839YVA1"/>
<dbReference type="PANTHER" id="PTHR44936">
    <property type="entry name" value="SENSOR PROTEIN CREC"/>
    <property type="match status" value="1"/>
</dbReference>
<evidence type="ECO:0000256" key="2">
    <source>
        <dbReference type="ARBA" id="ARBA00004651"/>
    </source>
</evidence>
<dbReference type="EMBL" id="JACICF010000001">
    <property type="protein sequence ID" value="MBB3763139.1"/>
    <property type="molecule type" value="Genomic_DNA"/>
</dbReference>
<dbReference type="SMART" id="SM00387">
    <property type="entry name" value="HATPase_c"/>
    <property type="match status" value="1"/>
</dbReference>
<feature type="domain" description="Histidine kinase" evidence="11">
    <location>
        <begin position="233"/>
        <end position="430"/>
    </location>
</feature>
<feature type="transmembrane region" description="Helical" evidence="10">
    <location>
        <begin position="149"/>
        <end position="172"/>
    </location>
</feature>
<keyword evidence="6" id="KW-0808">Transferase</keyword>
<organism evidence="13 14">
    <name type="scientific">Sphingomicrobium lutaoense</name>
    <dbReference type="NCBI Taxonomy" id="515949"/>
    <lineage>
        <taxon>Bacteria</taxon>
        <taxon>Pseudomonadati</taxon>
        <taxon>Pseudomonadota</taxon>
        <taxon>Alphaproteobacteria</taxon>
        <taxon>Sphingomonadales</taxon>
        <taxon>Sphingomonadaceae</taxon>
        <taxon>Sphingomicrobium</taxon>
    </lineage>
</organism>
<dbReference type="CDD" id="cd00082">
    <property type="entry name" value="HisKA"/>
    <property type="match status" value="1"/>
</dbReference>
<dbReference type="Gene3D" id="1.10.287.130">
    <property type="match status" value="1"/>
</dbReference>
<keyword evidence="8 13" id="KW-0418">Kinase</keyword>
<dbReference type="Gene3D" id="3.30.565.10">
    <property type="entry name" value="Histidine kinase-like ATPase, C-terminal domain"/>
    <property type="match status" value="1"/>
</dbReference>
<dbReference type="PRINTS" id="PR00344">
    <property type="entry name" value="BCTRLSENSOR"/>
</dbReference>
<dbReference type="InterPro" id="IPR050980">
    <property type="entry name" value="2C_sensor_his_kinase"/>
</dbReference>
<dbReference type="InterPro" id="IPR005467">
    <property type="entry name" value="His_kinase_dom"/>
</dbReference>
<dbReference type="EC" id="2.7.13.3" evidence="3"/>
<evidence type="ECO:0000256" key="4">
    <source>
        <dbReference type="ARBA" id="ARBA00022475"/>
    </source>
</evidence>
<comment type="subcellular location">
    <subcellularLocation>
        <location evidence="2">Cell membrane</location>
        <topology evidence="2">Multi-pass membrane protein</topology>
    </subcellularLocation>
</comment>
<evidence type="ECO:0000256" key="7">
    <source>
        <dbReference type="ARBA" id="ARBA00022741"/>
    </source>
</evidence>
<keyword evidence="4" id="KW-1003">Cell membrane</keyword>
<dbReference type="GO" id="GO:0005886">
    <property type="term" value="C:plasma membrane"/>
    <property type="evidence" value="ECO:0007669"/>
    <property type="project" value="UniProtKB-SubCell"/>
</dbReference>
<dbReference type="SUPFAM" id="SSF55874">
    <property type="entry name" value="ATPase domain of HSP90 chaperone/DNA topoisomerase II/histidine kinase"/>
    <property type="match status" value="1"/>
</dbReference>
<evidence type="ECO:0000256" key="9">
    <source>
        <dbReference type="ARBA" id="ARBA00022840"/>
    </source>
</evidence>
<dbReference type="InterPro" id="IPR003594">
    <property type="entry name" value="HATPase_dom"/>
</dbReference>
<dbReference type="GO" id="GO:0000155">
    <property type="term" value="F:phosphorelay sensor kinase activity"/>
    <property type="evidence" value="ECO:0007669"/>
    <property type="project" value="InterPro"/>
</dbReference>
<evidence type="ECO:0000256" key="5">
    <source>
        <dbReference type="ARBA" id="ARBA00022553"/>
    </source>
</evidence>
<feature type="domain" description="HAMP" evidence="12">
    <location>
        <begin position="173"/>
        <end position="225"/>
    </location>
</feature>
<keyword evidence="5" id="KW-0597">Phosphoprotein</keyword>
<evidence type="ECO:0000256" key="1">
    <source>
        <dbReference type="ARBA" id="ARBA00000085"/>
    </source>
</evidence>
<evidence type="ECO:0000256" key="10">
    <source>
        <dbReference type="SAM" id="Phobius"/>
    </source>
</evidence>
<keyword evidence="14" id="KW-1185">Reference proteome</keyword>
<evidence type="ECO:0000313" key="14">
    <source>
        <dbReference type="Proteomes" id="UP000578569"/>
    </source>
</evidence>
<dbReference type="CDD" id="cd00075">
    <property type="entry name" value="HATPase"/>
    <property type="match status" value="1"/>
</dbReference>
<dbReference type="PROSITE" id="PS50885">
    <property type="entry name" value="HAMP"/>
    <property type="match status" value="1"/>
</dbReference>
<name>A0A839YVA1_9SPHN</name>
<evidence type="ECO:0000259" key="12">
    <source>
        <dbReference type="PROSITE" id="PS50885"/>
    </source>
</evidence>
<keyword evidence="9" id="KW-0067">ATP-binding</keyword>
<evidence type="ECO:0000256" key="8">
    <source>
        <dbReference type="ARBA" id="ARBA00022777"/>
    </source>
</evidence>
<keyword evidence="10" id="KW-0472">Membrane</keyword>
<dbReference type="GO" id="GO:0005524">
    <property type="term" value="F:ATP binding"/>
    <property type="evidence" value="ECO:0007669"/>
    <property type="project" value="UniProtKB-KW"/>
</dbReference>
<dbReference type="InterPro" id="IPR036097">
    <property type="entry name" value="HisK_dim/P_sf"/>
</dbReference>
<evidence type="ECO:0000256" key="3">
    <source>
        <dbReference type="ARBA" id="ARBA00012438"/>
    </source>
</evidence>
<protein>
    <recommendedName>
        <fullName evidence="3">histidine kinase</fullName>
        <ecNumber evidence="3">2.7.13.3</ecNumber>
    </recommendedName>
</protein>
<dbReference type="SUPFAM" id="SSF47384">
    <property type="entry name" value="Homodimeric domain of signal transducing histidine kinase"/>
    <property type="match status" value="1"/>
</dbReference>
<dbReference type="InterPro" id="IPR036890">
    <property type="entry name" value="HATPase_C_sf"/>
</dbReference>
<reference evidence="13 14" key="1">
    <citation type="submission" date="2020-08" db="EMBL/GenBank/DDBJ databases">
        <title>Genomic Encyclopedia of Type Strains, Phase IV (KMG-IV): sequencing the most valuable type-strain genomes for metagenomic binning, comparative biology and taxonomic classification.</title>
        <authorList>
            <person name="Goeker M."/>
        </authorList>
    </citation>
    <scope>NUCLEOTIDE SEQUENCE [LARGE SCALE GENOMIC DNA]</scope>
    <source>
        <strain evidence="13 14">DSM 24194</strain>
    </source>
</reference>
<dbReference type="Proteomes" id="UP000578569">
    <property type="component" value="Unassembled WGS sequence"/>
</dbReference>
<evidence type="ECO:0000259" key="11">
    <source>
        <dbReference type="PROSITE" id="PS50109"/>
    </source>
</evidence>
<dbReference type="PANTHER" id="PTHR44936:SF10">
    <property type="entry name" value="SENSOR PROTEIN RSTB"/>
    <property type="match status" value="1"/>
</dbReference>
<comment type="caution">
    <text evidence="13">The sequence shown here is derived from an EMBL/GenBank/DDBJ whole genome shotgun (WGS) entry which is preliminary data.</text>
</comment>